<keyword evidence="3" id="KW-0808">Transferase</keyword>
<feature type="transmembrane region" description="Helical" evidence="9">
    <location>
        <begin position="412"/>
        <end position="432"/>
    </location>
</feature>
<keyword evidence="12" id="KW-1185">Reference proteome</keyword>
<dbReference type="InterPro" id="IPR025749">
    <property type="entry name" value="Sphingomyelin_synth-like_dom"/>
</dbReference>
<proteinExistence type="inferred from homology"/>
<feature type="transmembrane region" description="Helical" evidence="9">
    <location>
        <begin position="219"/>
        <end position="243"/>
    </location>
</feature>
<dbReference type="GO" id="GO:0005789">
    <property type="term" value="C:endoplasmic reticulum membrane"/>
    <property type="evidence" value="ECO:0007669"/>
    <property type="project" value="TreeGrafter"/>
</dbReference>
<reference evidence="11 12" key="1">
    <citation type="submission" date="2020-04" db="EMBL/GenBank/DDBJ databases">
        <title>Perkinsus chesapeaki whole genome sequence.</title>
        <authorList>
            <person name="Bogema D.R."/>
        </authorList>
    </citation>
    <scope>NUCLEOTIDE SEQUENCE [LARGE SCALE GENOMIC DNA]</scope>
    <source>
        <strain evidence="11">ATCC PRA-425</strain>
    </source>
</reference>
<comment type="subcellular location">
    <subcellularLocation>
        <location evidence="1">Membrane</location>
        <topology evidence="1">Multi-pass membrane protein</topology>
    </subcellularLocation>
</comment>
<evidence type="ECO:0000259" key="10">
    <source>
        <dbReference type="Pfam" id="PF14360"/>
    </source>
</evidence>
<feature type="transmembrane region" description="Helical" evidence="9">
    <location>
        <begin position="1044"/>
        <end position="1065"/>
    </location>
</feature>
<dbReference type="GO" id="GO:0047493">
    <property type="term" value="F:ceramide cholinephosphotransferase activity"/>
    <property type="evidence" value="ECO:0007669"/>
    <property type="project" value="TreeGrafter"/>
</dbReference>
<dbReference type="GO" id="GO:0046513">
    <property type="term" value="P:ceramide biosynthetic process"/>
    <property type="evidence" value="ECO:0007669"/>
    <property type="project" value="TreeGrafter"/>
</dbReference>
<feature type="transmembrane region" description="Helical" evidence="9">
    <location>
        <begin position="439"/>
        <end position="461"/>
    </location>
</feature>
<feature type="transmembrane region" description="Helical" evidence="9">
    <location>
        <begin position="989"/>
        <end position="1009"/>
    </location>
</feature>
<dbReference type="GO" id="GO:0033188">
    <property type="term" value="F:sphingomyelin synthase activity"/>
    <property type="evidence" value="ECO:0007669"/>
    <property type="project" value="TreeGrafter"/>
</dbReference>
<evidence type="ECO:0000256" key="5">
    <source>
        <dbReference type="ARBA" id="ARBA00022919"/>
    </source>
</evidence>
<evidence type="ECO:0000256" key="9">
    <source>
        <dbReference type="SAM" id="Phobius"/>
    </source>
</evidence>
<feature type="domain" description="Sphingomyelin synthase-like" evidence="10">
    <location>
        <begin position="407"/>
        <end position="479"/>
    </location>
</feature>
<dbReference type="Pfam" id="PF14360">
    <property type="entry name" value="PAP2_C"/>
    <property type="match status" value="2"/>
</dbReference>
<keyword evidence="8 9" id="KW-0472">Membrane</keyword>
<comment type="caution">
    <text evidence="11">The sequence shown here is derived from an EMBL/GenBank/DDBJ whole genome shotgun (WGS) entry which is preliminary data.</text>
</comment>
<feature type="domain" description="Sphingomyelin synthase-like" evidence="10">
    <location>
        <begin position="984"/>
        <end position="1056"/>
    </location>
</feature>
<evidence type="ECO:0000256" key="7">
    <source>
        <dbReference type="ARBA" id="ARBA00023098"/>
    </source>
</evidence>
<protein>
    <submittedName>
        <fullName evidence="11">Sphingomyelin synthase</fullName>
    </submittedName>
</protein>
<evidence type="ECO:0000256" key="3">
    <source>
        <dbReference type="ARBA" id="ARBA00022679"/>
    </source>
</evidence>
<feature type="transmembrane region" description="Helical" evidence="9">
    <location>
        <begin position="841"/>
        <end position="864"/>
    </location>
</feature>
<accession>A0A7J6MMB6</accession>
<keyword evidence="4 9" id="KW-0812">Transmembrane</keyword>
<dbReference type="GO" id="GO:0000139">
    <property type="term" value="C:Golgi membrane"/>
    <property type="evidence" value="ECO:0007669"/>
    <property type="project" value="TreeGrafter"/>
</dbReference>
<feature type="transmembrane region" description="Helical" evidence="9">
    <location>
        <begin position="794"/>
        <end position="820"/>
    </location>
</feature>
<keyword evidence="6 9" id="KW-1133">Transmembrane helix</keyword>
<feature type="transmembrane region" description="Helical" evidence="9">
    <location>
        <begin position="732"/>
        <end position="751"/>
    </location>
</feature>
<feature type="transmembrane region" description="Helical" evidence="9">
    <location>
        <begin position="935"/>
        <end position="954"/>
    </location>
</feature>
<gene>
    <name evidence="11" type="primary">SGMS1_1</name>
    <name evidence="11" type="ORF">FOL47_000202</name>
</gene>
<feature type="transmembrane region" description="Helical" evidence="9">
    <location>
        <begin position="57"/>
        <end position="80"/>
    </location>
</feature>
<sequence length="1138" mass="126014">MTFSKWEFITSLVEKATDKLCIPCLGEDPNDGSGRTCIVPRDDDKTDELRLPYKWKVFYWIGYTSTVALAFSLTLTAVLVDDMHHIKEDSITFRGLPGQVNETIINIPATAGGWSSFRHDPVGNEICSKTPDGESAIANAPLVLLGGVCLLVSNGLRASFRHSLTSHVAAYAIHCRTSPGDFLSKAFLPQGGKPANLEAMVAFAKYVHHSSTSGLSMKLIYFVILIDVLAVVLVIWAGTRNAYSASRTHLTDSQLSRLPLYSKIWNVWLSLGFLIFAMACTTAAGYSVRRRGYHLNVQFWNIDRPTGRSDLDDILLNHLEYTYASFDVADFATAIALLIAYLVWLVTPDKTRFLSKYFQLVGLGYMLRAIIMPWTVLPAPFSVLQFPECFEPPGNKLFGDIITVIFCNDMMYSGHAAFICIPIFIALAFVEYGPVKRKALAWLMLATLAVPCVFLIVIARGHYSIDILVSMTLCSCFVLLNVPAWKLLFDYGRGGYYQFGKVSDLLEECADCFPDDESESTAALLEDGDEEEKPDWGKLQALARLYLCWLIWSRWCAALRDASVDKIHSSRSDIFGSMVFTGLPGQLKPVQVDIPASRGGWRTLRYNYPNEGEICPLKEKEKRPAIARYSTLAQCEIEGQRCAADRKNDSLSGIALSLTDIGLAQIETNSGLGAETLEDFSNISFLNRVLDISALTCHALAFLLLVGMRRLPRSVLLHRSEKSDFISFAMDYAPHWLVMLGGVLLFLSTALATSFRHDLTSHIAAYGIACHTSPGDPVRLAFNPGKSGRAGISVALSTAVVYIDLFASILVIWAGTRGAYHKDRAKLTDSQLSRLPFYSKIWPLLVSVAFLAFSLASTWFAGYWTRVRGFPLNERFWNIDRPLGRADLDDIILNNLAITYASYEVADFATGIWALIGFLLWLVTPDKSQFLSKYAQLLGLAYFLRAIIVPWTVLPAPTSIVQVPMCYRKPEGAIFGDIITAVYCNDMMYSGHAAFISLPCLIAIAFVVYGPVQRKVLAICVLLIAVVPSVAVVVISRAHYTMDILVSLLVTSSLTLLNVPAWKALFNYGNDPGMRAKDVSALLDECNDYLERQVDLETSGLLGDTLPPDWAAVERKISALSEKLSQQRGAQPKLDNYA</sequence>
<evidence type="ECO:0000256" key="2">
    <source>
        <dbReference type="ARBA" id="ARBA00005441"/>
    </source>
</evidence>
<keyword evidence="5" id="KW-0746">Sphingolipid metabolism</keyword>
<dbReference type="Proteomes" id="UP000591131">
    <property type="component" value="Unassembled WGS sequence"/>
</dbReference>
<feature type="transmembrane region" description="Helical" evidence="9">
    <location>
        <begin position="1016"/>
        <end position="1038"/>
    </location>
</feature>
<dbReference type="PANTHER" id="PTHR21290:SF25">
    <property type="entry name" value="SPHINGOMYELIN SYNTHASE-RELATED PROTEIN 1"/>
    <property type="match status" value="1"/>
</dbReference>
<dbReference type="OrthoDB" id="422827at2759"/>
<evidence type="ECO:0000313" key="12">
    <source>
        <dbReference type="Proteomes" id="UP000591131"/>
    </source>
</evidence>
<name>A0A7J6MMB6_PERCH</name>
<evidence type="ECO:0000256" key="6">
    <source>
        <dbReference type="ARBA" id="ARBA00022989"/>
    </source>
</evidence>
<evidence type="ECO:0000313" key="11">
    <source>
        <dbReference type="EMBL" id="KAF4672723.1"/>
    </source>
</evidence>
<feature type="transmembrane region" description="Helical" evidence="9">
    <location>
        <begin position="264"/>
        <end position="286"/>
    </location>
</feature>
<dbReference type="EMBL" id="JAAPAO010000101">
    <property type="protein sequence ID" value="KAF4672723.1"/>
    <property type="molecule type" value="Genomic_DNA"/>
</dbReference>
<dbReference type="AlphaFoldDB" id="A0A7J6MMB6"/>
<organism evidence="11 12">
    <name type="scientific">Perkinsus chesapeaki</name>
    <name type="common">Clam parasite</name>
    <name type="synonym">Perkinsus andrewsi</name>
    <dbReference type="NCBI Taxonomy" id="330153"/>
    <lineage>
        <taxon>Eukaryota</taxon>
        <taxon>Sar</taxon>
        <taxon>Alveolata</taxon>
        <taxon>Perkinsozoa</taxon>
        <taxon>Perkinsea</taxon>
        <taxon>Perkinsida</taxon>
        <taxon>Perkinsidae</taxon>
        <taxon>Perkinsus</taxon>
    </lineage>
</organism>
<evidence type="ECO:0000256" key="8">
    <source>
        <dbReference type="ARBA" id="ARBA00023136"/>
    </source>
</evidence>
<feature type="transmembrane region" description="Helical" evidence="9">
    <location>
        <begin position="357"/>
        <end position="377"/>
    </location>
</feature>
<comment type="similarity">
    <text evidence="2">Belongs to the sphingomyelin synthase family.</text>
</comment>
<dbReference type="PANTHER" id="PTHR21290">
    <property type="entry name" value="SPHINGOMYELIN SYNTHETASE"/>
    <property type="match status" value="1"/>
</dbReference>
<dbReference type="InterPro" id="IPR045221">
    <property type="entry name" value="Sphingomyelin_synth-like"/>
</dbReference>
<keyword evidence="7" id="KW-0443">Lipid metabolism</keyword>
<feature type="transmembrane region" description="Helical" evidence="9">
    <location>
        <begin position="905"/>
        <end position="923"/>
    </location>
</feature>
<evidence type="ECO:0000256" key="4">
    <source>
        <dbReference type="ARBA" id="ARBA00022692"/>
    </source>
</evidence>
<evidence type="ECO:0000256" key="1">
    <source>
        <dbReference type="ARBA" id="ARBA00004141"/>
    </source>
</evidence>
<dbReference type="GO" id="GO:0005886">
    <property type="term" value="C:plasma membrane"/>
    <property type="evidence" value="ECO:0007669"/>
    <property type="project" value="TreeGrafter"/>
</dbReference>
<feature type="transmembrane region" description="Helical" evidence="9">
    <location>
        <begin position="467"/>
        <end position="489"/>
    </location>
</feature>
<feature type="transmembrane region" description="Helical" evidence="9">
    <location>
        <begin position="321"/>
        <end position="345"/>
    </location>
</feature>